<sequence>MTSPPLTRDRAAELLARAAADDLVALADECLTDGAELTVLSGPEVGTIAAQVREPIAHDRFLLGDVLACRAEVSLNGQRGWAVRLGDNRIATLAAAVCDAELAADRPGSQRVLDLCARVAGEHATADRDEWAALAPTVVRFEELT</sequence>
<protein>
    <submittedName>
        <fullName evidence="1">Phosphonate C-P lyase system protein PhnG</fullName>
    </submittedName>
</protein>
<comment type="caution">
    <text evidence="1">The sequence shown here is derived from an EMBL/GenBank/DDBJ whole genome shotgun (WGS) entry which is preliminary data.</text>
</comment>
<dbReference type="GO" id="GO:0016829">
    <property type="term" value="F:lyase activity"/>
    <property type="evidence" value="ECO:0007669"/>
    <property type="project" value="UniProtKB-KW"/>
</dbReference>
<name>A0ABW4P1Y9_9NOCA</name>
<dbReference type="InterPro" id="IPR009609">
    <property type="entry name" value="Phosphonate_metab_PhnG"/>
</dbReference>
<dbReference type="Proteomes" id="UP001597286">
    <property type="component" value="Unassembled WGS sequence"/>
</dbReference>
<reference evidence="2" key="1">
    <citation type="journal article" date="2019" name="Int. J. Syst. Evol. Microbiol.">
        <title>The Global Catalogue of Microorganisms (GCM) 10K type strain sequencing project: providing services to taxonomists for standard genome sequencing and annotation.</title>
        <authorList>
            <consortium name="The Broad Institute Genomics Platform"/>
            <consortium name="The Broad Institute Genome Sequencing Center for Infectious Disease"/>
            <person name="Wu L."/>
            <person name="Ma J."/>
        </authorList>
    </citation>
    <scope>NUCLEOTIDE SEQUENCE [LARGE SCALE GENOMIC DNA]</scope>
    <source>
        <strain evidence="2">DT72</strain>
    </source>
</reference>
<keyword evidence="1" id="KW-0456">Lyase</keyword>
<dbReference type="EMBL" id="JBHUFB010000009">
    <property type="protein sequence ID" value="MFD1812435.1"/>
    <property type="molecule type" value="Genomic_DNA"/>
</dbReference>
<gene>
    <name evidence="1" type="ORF">ACFSJG_09445</name>
</gene>
<keyword evidence="2" id="KW-1185">Reference proteome</keyword>
<organism evidence="1 2">
    <name type="scientific">Rhodococcus gannanensis</name>
    <dbReference type="NCBI Taxonomy" id="1960308"/>
    <lineage>
        <taxon>Bacteria</taxon>
        <taxon>Bacillati</taxon>
        <taxon>Actinomycetota</taxon>
        <taxon>Actinomycetes</taxon>
        <taxon>Mycobacteriales</taxon>
        <taxon>Nocardiaceae</taxon>
        <taxon>Rhodococcus</taxon>
    </lineage>
</organism>
<evidence type="ECO:0000313" key="2">
    <source>
        <dbReference type="Proteomes" id="UP001597286"/>
    </source>
</evidence>
<dbReference type="RefSeq" id="WP_378484940.1">
    <property type="nucleotide sequence ID" value="NZ_JBHUFB010000009.1"/>
</dbReference>
<evidence type="ECO:0000313" key="1">
    <source>
        <dbReference type="EMBL" id="MFD1812435.1"/>
    </source>
</evidence>
<proteinExistence type="predicted"/>
<dbReference type="Pfam" id="PF06754">
    <property type="entry name" value="PhnG"/>
    <property type="match status" value="1"/>
</dbReference>
<accession>A0ABW4P1Y9</accession>